<gene>
    <name evidence="1" type="ORF">SNEC2469_LOCUS35586</name>
</gene>
<accession>A0A813CL14</accession>
<sequence>SNDGIEQEEDWGGGNCGKALCNGKKFLDFGNVMAIFDNCIGSAGKWKNEDDKVIKPAQTSARFMLDDGDYICRETCKVLMPKDEDGARRWEPKTVYRAGGIDNPRCVYGYIWVP</sequence>
<evidence type="ECO:0000313" key="1">
    <source>
        <dbReference type="EMBL" id="CAE7945471.1"/>
    </source>
</evidence>
<proteinExistence type="predicted"/>
<evidence type="ECO:0000313" key="2">
    <source>
        <dbReference type="Proteomes" id="UP000601435"/>
    </source>
</evidence>
<dbReference type="EMBL" id="CAJNJA010103763">
    <property type="protein sequence ID" value="CAE7945471.1"/>
    <property type="molecule type" value="Genomic_DNA"/>
</dbReference>
<dbReference type="AlphaFoldDB" id="A0A813CL14"/>
<dbReference type="OrthoDB" id="424268at2759"/>
<protein>
    <submittedName>
        <fullName evidence="1">Uncharacterized protein</fullName>
    </submittedName>
</protein>
<comment type="caution">
    <text evidence="1">The sequence shown here is derived from an EMBL/GenBank/DDBJ whole genome shotgun (WGS) entry which is preliminary data.</text>
</comment>
<keyword evidence="2" id="KW-1185">Reference proteome</keyword>
<organism evidence="1 2">
    <name type="scientific">Symbiodinium necroappetens</name>
    <dbReference type="NCBI Taxonomy" id="1628268"/>
    <lineage>
        <taxon>Eukaryota</taxon>
        <taxon>Sar</taxon>
        <taxon>Alveolata</taxon>
        <taxon>Dinophyceae</taxon>
        <taxon>Suessiales</taxon>
        <taxon>Symbiodiniaceae</taxon>
        <taxon>Symbiodinium</taxon>
    </lineage>
</organism>
<dbReference type="Proteomes" id="UP000601435">
    <property type="component" value="Unassembled WGS sequence"/>
</dbReference>
<reference evidence="1" key="1">
    <citation type="submission" date="2021-02" db="EMBL/GenBank/DDBJ databases">
        <authorList>
            <person name="Dougan E. K."/>
            <person name="Rhodes N."/>
            <person name="Thang M."/>
            <person name="Chan C."/>
        </authorList>
    </citation>
    <scope>NUCLEOTIDE SEQUENCE</scope>
</reference>
<name>A0A813CL14_9DINO</name>
<feature type="non-terminal residue" evidence="1">
    <location>
        <position position="114"/>
    </location>
</feature>